<dbReference type="GO" id="GO:0022627">
    <property type="term" value="C:cytosolic small ribosomal subunit"/>
    <property type="evidence" value="ECO:0007669"/>
    <property type="project" value="TreeGrafter"/>
</dbReference>
<dbReference type="PRINTS" id="PR00975">
    <property type="entry name" value="RIBOSOMALS19"/>
</dbReference>
<accession>A0A7S3MJ25</accession>
<evidence type="ECO:0008006" key="8">
    <source>
        <dbReference type="Google" id="ProtNLM"/>
    </source>
</evidence>
<dbReference type="InterPro" id="IPR020934">
    <property type="entry name" value="Ribosomal_uS19_CS"/>
</dbReference>
<dbReference type="GO" id="GO:0003723">
    <property type="term" value="F:RNA binding"/>
    <property type="evidence" value="ECO:0007669"/>
    <property type="project" value="InterPro"/>
</dbReference>
<dbReference type="Pfam" id="PF00203">
    <property type="entry name" value="Ribosomal_S19"/>
    <property type="match status" value="1"/>
</dbReference>
<proteinExistence type="inferred from homology"/>
<gene>
    <name evidence="5" type="ORF">AHAE1018_LOCUS57</name>
    <name evidence="6" type="ORF">AHAE1018_LOCUS58</name>
    <name evidence="7" type="ORF">AHAE1019_LOCUS603</name>
</gene>
<sequence>MSSQAAKDQILNAKKKFSFKGKNLQELEEIARGGSGDKYITPELVELFRARIRRRVRRGLGHRYNKFVEKIRKSKKGVLPGEKPVPVKTHYRSMIIVPEMVGGVIGIYNGKEFLNVEIKFDMIGKYLAEFSLTSKPTKHGKSGLK</sequence>
<dbReference type="PANTHER" id="PTHR11880">
    <property type="entry name" value="RIBOSOMAL PROTEIN S19P FAMILY MEMBER"/>
    <property type="match status" value="1"/>
</dbReference>
<keyword evidence="3 4" id="KW-0687">Ribonucleoprotein</keyword>
<evidence type="ECO:0000256" key="3">
    <source>
        <dbReference type="ARBA" id="ARBA00023274"/>
    </source>
</evidence>
<dbReference type="AlphaFoldDB" id="A0A7S3MJ25"/>
<comment type="similarity">
    <text evidence="1 4">Belongs to the universal ribosomal protein uS19 family.</text>
</comment>
<dbReference type="PROSITE" id="PS00323">
    <property type="entry name" value="RIBOSOMAL_S19"/>
    <property type="match status" value="1"/>
</dbReference>
<dbReference type="GO" id="GO:0006412">
    <property type="term" value="P:translation"/>
    <property type="evidence" value="ECO:0007669"/>
    <property type="project" value="InterPro"/>
</dbReference>
<dbReference type="HAMAP" id="MF_00531">
    <property type="entry name" value="Ribosomal_uS19"/>
    <property type="match status" value="1"/>
</dbReference>
<dbReference type="PANTHER" id="PTHR11880:SF2">
    <property type="entry name" value="SMALL RIBOSOMAL SUBUNIT PROTEIN US19"/>
    <property type="match status" value="1"/>
</dbReference>
<dbReference type="NCBIfam" id="TIGR01025">
    <property type="entry name" value="uS19_arch"/>
    <property type="match status" value="1"/>
</dbReference>
<dbReference type="GO" id="GO:0000028">
    <property type="term" value="P:ribosomal small subunit assembly"/>
    <property type="evidence" value="ECO:0007669"/>
    <property type="project" value="TreeGrafter"/>
</dbReference>
<evidence type="ECO:0000313" key="7">
    <source>
        <dbReference type="EMBL" id="CAE0319161.1"/>
    </source>
</evidence>
<dbReference type="EMBL" id="HBID01001616">
    <property type="protein sequence ID" value="CAE0305062.1"/>
    <property type="molecule type" value="Transcribed_RNA"/>
</dbReference>
<dbReference type="SUPFAM" id="SSF54570">
    <property type="entry name" value="Ribosomal protein S19"/>
    <property type="match status" value="1"/>
</dbReference>
<dbReference type="Gene3D" id="3.30.860.10">
    <property type="entry name" value="30s Ribosomal Protein S19, Chain A"/>
    <property type="match status" value="1"/>
</dbReference>
<dbReference type="InterPro" id="IPR023575">
    <property type="entry name" value="Ribosomal_uS19_SF"/>
</dbReference>
<dbReference type="EMBL" id="HBIG01016005">
    <property type="protein sequence ID" value="CAE0319161.1"/>
    <property type="molecule type" value="Transcribed_RNA"/>
</dbReference>
<name>A0A7S3MJ25_9CILI</name>
<evidence type="ECO:0000313" key="6">
    <source>
        <dbReference type="EMBL" id="CAE0305062.1"/>
    </source>
</evidence>
<dbReference type="EMBL" id="HBID01001615">
    <property type="protein sequence ID" value="CAE0305061.1"/>
    <property type="molecule type" value="Transcribed_RNA"/>
</dbReference>
<organism evidence="6">
    <name type="scientific">Anophryoides haemophila</name>
    <dbReference type="NCBI Taxonomy" id="46462"/>
    <lineage>
        <taxon>Eukaryota</taxon>
        <taxon>Sar</taxon>
        <taxon>Alveolata</taxon>
        <taxon>Ciliophora</taxon>
        <taxon>Intramacronucleata</taxon>
        <taxon>Oligohymenophorea</taxon>
        <taxon>Scuticociliatia</taxon>
        <taxon>Philasterida</taxon>
        <taxon>Glauconematidae</taxon>
        <taxon>Anophryoides</taxon>
    </lineage>
</organism>
<evidence type="ECO:0000256" key="1">
    <source>
        <dbReference type="ARBA" id="ARBA00007345"/>
    </source>
</evidence>
<evidence type="ECO:0000256" key="2">
    <source>
        <dbReference type="ARBA" id="ARBA00022980"/>
    </source>
</evidence>
<evidence type="ECO:0000256" key="4">
    <source>
        <dbReference type="RuleBase" id="RU003485"/>
    </source>
</evidence>
<dbReference type="GO" id="GO:0003735">
    <property type="term" value="F:structural constituent of ribosome"/>
    <property type="evidence" value="ECO:0007669"/>
    <property type="project" value="InterPro"/>
</dbReference>
<evidence type="ECO:0000313" key="5">
    <source>
        <dbReference type="EMBL" id="CAE0305061.1"/>
    </source>
</evidence>
<dbReference type="InterPro" id="IPR005713">
    <property type="entry name" value="Ribosomal_uS19_euk/arc"/>
</dbReference>
<keyword evidence="2 4" id="KW-0689">Ribosomal protein</keyword>
<dbReference type="InterPro" id="IPR002222">
    <property type="entry name" value="Ribosomal_uS19"/>
</dbReference>
<protein>
    <recommendedName>
        <fullName evidence="8">40S ribosomal protein S15</fullName>
    </recommendedName>
</protein>
<dbReference type="PIRSF" id="PIRSF002144">
    <property type="entry name" value="Ribosomal_S19"/>
    <property type="match status" value="1"/>
</dbReference>
<reference evidence="6" key="1">
    <citation type="submission" date="2021-01" db="EMBL/GenBank/DDBJ databases">
        <authorList>
            <person name="Corre E."/>
            <person name="Pelletier E."/>
            <person name="Niang G."/>
            <person name="Scheremetjew M."/>
            <person name="Finn R."/>
            <person name="Kale V."/>
            <person name="Holt S."/>
            <person name="Cochrane G."/>
            <person name="Meng A."/>
            <person name="Brown T."/>
            <person name="Cohen L."/>
        </authorList>
    </citation>
    <scope>NUCLEOTIDE SEQUENCE</scope>
    <source>
        <strain evidence="6">AH6</strain>
    </source>
</reference>